<dbReference type="Pfam" id="PF00593">
    <property type="entry name" value="TonB_dep_Rec_b-barrel"/>
    <property type="match status" value="1"/>
</dbReference>
<keyword evidence="4 8" id="KW-0812">Transmembrane</keyword>
<dbReference type="InterPro" id="IPR012910">
    <property type="entry name" value="Plug_dom"/>
</dbReference>
<dbReference type="EMBL" id="JARJJS010000001">
    <property type="protein sequence ID" value="MDF4024232.1"/>
    <property type="molecule type" value="Genomic_DNA"/>
</dbReference>
<evidence type="ECO:0000256" key="1">
    <source>
        <dbReference type="ARBA" id="ARBA00004571"/>
    </source>
</evidence>
<evidence type="ECO:0000256" key="7">
    <source>
        <dbReference type="ARBA" id="ARBA00023237"/>
    </source>
</evidence>
<gene>
    <name evidence="13" type="ORF">P3W24_04545</name>
</gene>
<reference evidence="13 14" key="1">
    <citation type="journal article" date="2024" name="Curr. Microbiol.">
        <title>Luteibacter sahnii sp. nov., A Novel Yellow-Colored Xanthomonadin Pigment Producing Probiotic Bacterium from Healthy Rice Seed Microbiome.</title>
        <authorList>
            <person name="Jaiswal G."/>
            <person name="Rana R."/>
            <person name="Nayak P.K."/>
            <person name="Chouhan R."/>
            <person name="Gandhi S.G."/>
            <person name="Patel H.K."/>
            <person name="Patil P.B."/>
        </authorList>
    </citation>
    <scope>NUCLEOTIDE SEQUENCE [LARGE SCALE GENOMIC DNA]</scope>
    <source>
        <strain evidence="13 14">PPL201</strain>
    </source>
</reference>
<dbReference type="InterPro" id="IPR000531">
    <property type="entry name" value="Beta-barrel_TonB"/>
</dbReference>
<protein>
    <submittedName>
        <fullName evidence="13">TonB-dependent copper receptor</fullName>
    </submittedName>
</protein>
<keyword evidence="5 9" id="KW-0798">TonB box</keyword>
<dbReference type="InterPro" id="IPR036942">
    <property type="entry name" value="Beta-barrel_TonB_sf"/>
</dbReference>
<dbReference type="PROSITE" id="PS52016">
    <property type="entry name" value="TONB_DEPENDENT_REC_3"/>
    <property type="match status" value="1"/>
</dbReference>
<keyword evidence="10" id="KW-0732">Signal</keyword>
<evidence type="ECO:0000313" key="14">
    <source>
        <dbReference type="Proteomes" id="UP001528850"/>
    </source>
</evidence>
<feature type="signal peptide" evidence="10">
    <location>
        <begin position="1"/>
        <end position="38"/>
    </location>
</feature>
<comment type="subcellular location">
    <subcellularLocation>
        <location evidence="1 8">Cell outer membrane</location>
        <topology evidence="1 8">Multi-pass membrane protein</topology>
    </subcellularLocation>
</comment>
<proteinExistence type="inferred from homology"/>
<sequence>MLSHSRATRPCAPARLNRWARRPLPVFIALACPALAYASDPPSTDHLTPIVVTAPMETSPLTVVTDPKAPRQPVPASDGADFLKSIPGFSTIRKGGTNGDPVLRGMAGSRLNILVDGGQIGGGCPSRMDPPTSYISPQLYDKVTVIKGPETVLYGPGNSAGTVLFDREFVRYTEPTVGLNASVLGGSWGRNDQMVDLRGGTSQGYLGISANHTHSQDYEDGNGDRVRSYYDRWNADATVGWTPTDDTRVELTAGRGDGKAAYAFSSMDGAQFLRESAGLKVEIKNLSEHVTQLEAQVYTNYADHVMDNYTLRDPDPASMMPMAMASDVARRTHGGRAAVTMDWPDVVTVVAGVDGSTNTHTVRNGGPPGSMMGYYRDLPRDRDARMSTIGTFAEATWRLDATSRLITGGRADRAHARGYTLASDDSGMGMGDMDVGGMDMGMGMGASATTAASRSNWLPSGFVRYEHDLAAMPGTFYAGVGHVERFPDYWELFGGHVAGDVDGFRRVAPEKTTQLDIGFQYRTDRLKAWVSAYTGVVNDFILIRYGLNAMATGAARNVSARTAGGEAGAVFALTDHWKVDGTLAYAWGENRTDHRPLPQMPPLEARFGLTYDTGVWSAGALWRVVHAQHRVAVGDGNIVGQDLGPTGGFGVFSLNGGYRFSKTMTLSAGVDNLLNKTYAEHVNAATAGLVGYVNTTRVNEPGRTLWAKVEVTL</sequence>
<evidence type="ECO:0000256" key="6">
    <source>
        <dbReference type="ARBA" id="ARBA00023136"/>
    </source>
</evidence>
<feature type="domain" description="TonB-dependent receptor-like beta-barrel" evidence="11">
    <location>
        <begin position="214"/>
        <end position="673"/>
    </location>
</feature>
<dbReference type="PANTHER" id="PTHR30069:SF49">
    <property type="entry name" value="OUTER MEMBRANE PROTEIN C"/>
    <property type="match status" value="1"/>
</dbReference>
<keyword evidence="14" id="KW-1185">Reference proteome</keyword>
<dbReference type="InterPro" id="IPR010100">
    <property type="entry name" value="TonB-dep_Cu_rcpt"/>
</dbReference>
<dbReference type="Pfam" id="PF07715">
    <property type="entry name" value="Plug"/>
    <property type="match status" value="1"/>
</dbReference>
<dbReference type="InterPro" id="IPR039426">
    <property type="entry name" value="TonB-dep_rcpt-like"/>
</dbReference>
<feature type="domain" description="TonB-dependent receptor plug" evidence="12">
    <location>
        <begin position="59"/>
        <end position="162"/>
    </location>
</feature>
<evidence type="ECO:0000256" key="8">
    <source>
        <dbReference type="PROSITE-ProRule" id="PRU01360"/>
    </source>
</evidence>
<dbReference type="PANTHER" id="PTHR30069">
    <property type="entry name" value="TONB-DEPENDENT OUTER MEMBRANE RECEPTOR"/>
    <property type="match status" value="1"/>
</dbReference>
<evidence type="ECO:0000256" key="10">
    <source>
        <dbReference type="SAM" id="SignalP"/>
    </source>
</evidence>
<keyword evidence="6 8" id="KW-0472">Membrane</keyword>
<evidence type="ECO:0000259" key="12">
    <source>
        <dbReference type="Pfam" id="PF07715"/>
    </source>
</evidence>
<dbReference type="Proteomes" id="UP001528850">
    <property type="component" value="Unassembled WGS sequence"/>
</dbReference>
<keyword evidence="2 8" id="KW-0813">Transport</keyword>
<dbReference type="CDD" id="cd01347">
    <property type="entry name" value="ligand_gated_channel"/>
    <property type="match status" value="1"/>
</dbReference>
<keyword evidence="13" id="KW-0675">Receptor</keyword>
<keyword evidence="7 8" id="KW-0998">Cell outer membrane</keyword>
<accession>A0ABT6B818</accession>
<organism evidence="13 14">
    <name type="scientific">Luteibacter sahnii</name>
    <dbReference type="NCBI Taxonomy" id="3021977"/>
    <lineage>
        <taxon>Bacteria</taxon>
        <taxon>Pseudomonadati</taxon>
        <taxon>Pseudomonadota</taxon>
        <taxon>Gammaproteobacteria</taxon>
        <taxon>Lysobacterales</taxon>
        <taxon>Rhodanobacteraceae</taxon>
        <taxon>Luteibacter</taxon>
    </lineage>
</organism>
<comment type="similarity">
    <text evidence="8 9">Belongs to the TonB-dependent receptor family.</text>
</comment>
<dbReference type="NCBIfam" id="TIGR01778">
    <property type="entry name" value="TonB-copper"/>
    <property type="match status" value="1"/>
</dbReference>
<dbReference type="SUPFAM" id="SSF56935">
    <property type="entry name" value="Porins"/>
    <property type="match status" value="1"/>
</dbReference>
<keyword evidence="3 8" id="KW-1134">Transmembrane beta strand</keyword>
<dbReference type="Gene3D" id="2.40.170.20">
    <property type="entry name" value="TonB-dependent receptor, beta-barrel domain"/>
    <property type="match status" value="1"/>
</dbReference>
<evidence type="ECO:0000313" key="13">
    <source>
        <dbReference type="EMBL" id="MDF4024232.1"/>
    </source>
</evidence>
<name>A0ABT6B818_9GAMM</name>
<evidence type="ECO:0000256" key="4">
    <source>
        <dbReference type="ARBA" id="ARBA00022692"/>
    </source>
</evidence>
<comment type="caution">
    <text evidence="13">The sequence shown here is derived from an EMBL/GenBank/DDBJ whole genome shotgun (WGS) entry which is preliminary data.</text>
</comment>
<evidence type="ECO:0000256" key="9">
    <source>
        <dbReference type="RuleBase" id="RU003357"/>
    </source>
</evidence>
<evidence type="ECO:0000256" key="3">
    <source>
        <dbReference type="ARBA" id="ARBA00022452"/>
    </source>
</evidence>
<evidence type="ECO:0000256" key="2">
    <source>
        <dbReference type="ARBA" id="ARBA00022448"/>
    </source>
</evidence>
<evidence type="ECO:0000256" key="5">
    <source>
        <dbReference type="ARBA" id="ARBA00023077"/>
    </source>
</evidence>
<feature type="chain" id="PRO_5046902135" evidence="10">
    <location>
        <begin position="39"/>
        <end position="713"/>
    </location>
</feature>
<evidence type="ECO:0000259" key="11">
    <source>
        <dbReference type="Pfam" id="PF00593"/>
    </source>
</evidence>
<dbReference type="InterPro" id="IPR037066">
    <property type="entry name" value="Plug_dom_sf"/>
</dbReference>
<dbReference type="Gene3D" id="2.170.130.10">
    <property type="entry name" value="TonB-dependent receptor, plug domain"/>
    <property type="match status" value="1"/>
</dbReference>